<gene>
    <name evidence="15" type="primary">dfx</name>
    <name evidence="15" type="ORF">EAL2_c12690</name>
</gene>
<dbReference type="SUPFAM" id="SSF57802">
    <property type="entry name" value="Rubredoxin-like"/>
    <property type="match status" value="1"/>
</dbReference>
<dbReference type="SUPFAM" id="SSF49367">
    <property type="entry name" value="Superoxide reductase-like"/>
    <property type="match status" value="1"/>
</dbReference>
<dbReference type="InterPro" id="IPR038094">
    <property type="entry name" value="Desulfoferrodoxin_N_sf"/>
</dbReference>
<dbReference type="NCBIfam" id="TIGR00320">
    <property type="entry name" value="dfx_rbo"/>
    <property type="match status" value="1"/>
</dbReference>
<dbReference type="EMBL" id="CP007452">
    <property type="protein sequence ID" value="AHM56564.1"/>
    <property type="molecule type" value="Genomic_DNA"/>
</dbReference>
<keyword evidence="7" id="KW-0249">Electron transport</keyword>
<dbReference type="CDD" id="cd00974">
    <property type="entry name" value="DSRD"/>
    <property type="match status" value="1"/>
</dbReference>
<dbReference type="Gene3D" id="2.20.28.100">
    <property type="entry name" value="Desulphoferrodoxin, N-terminal domain"/>
    <property type="match status" value="1"/>
</dbReference>
<evidence type="ECO:0000259" key="13">
    <source>
        <dbReference type="Pfam" id="PF01880"/>
    </source>
</evidence>
<dbReference type="InterPro" id="IPR002742">
    <property type="entry name" value="Desulfoferrodoxin_Fe-bd_dom"/>
</dbReference>
<keyword evidence="15" id="KW-0560">Oxidoreductase</keyword>
<evidence type="ECO:0000256" key="7">
    <source>
        <dbReference type="ARBA" id="ARBA00022982"/>
    </source>
</evidence>
<accession>W8T481</accession>
<feature type="binding site" evidence="12">
    <location>
        <position position="69"/>
    </location>
    <ligand>
        <name>Fe cation</name>
        <dbReference type="ChEBI" id="CHEBI:24875"/>
        <label>2</label>
        <note>catalytic</note>
    </ligand>
</feature>
<feature type="domain" description="Desulfoferrodoxin N-terminal" evidence="14">
    <location>
        <begin position="6"/>
        <end position="37"/>
    </location>
</feature>
<comment type="similarity">
    <text evidence="2">Belongs to the desulfoferrodoxin family.</text>
</comment>
<dbReference type="Pfam" id="PF06397">
    <property type="entry name" value="Desulfoferrod_N"/>
    <property type="match status" value="1"/>
</dbReference>
<keyword evidence="5" id="KW-0813">Transport</keyword>
<dbReference type="InterPro" id="IPR004462">
    <property type="entry name" value="Desulfoferrodoxin_N"/>
</dbReference>
<dbReference type="InterPro" id="IPR051233">
    <property type="entry name" value="Desulfoferrodoxin_SOR"/>
</dbReference>
<comment type="cofactor">
    <cofactor evidence="12">
        <name>Fe(3+)</name>
        <dbReference type="ChEBI" id="CHEBI:29034"/>
    </cofactor>
    <text evidence="12">Binds 1 Fe(3+) ion per subunit. The iron ion 1 is coordinated via 4 cysteine residues.</text>
</comment>
<evidence type="ECO:0000256" key="9">
    <source>
        <dbReference type="ARBA" id="ARBA00024690"/>
    </source>
</evidence>
<dbReference type="OrthoDB" id="9814936at2"/>
<dbReference type="Gene3D" id="2.60.40.730">
    <property type="entry name" value="SOR catalytic domain"/>
    <property type="match status" value="1"/>
</dbReference>
<feature type="binding site" evidence="12">
    <location>
        <position position="117"/>
    </location>
    <ligand>
        <name>Fe cation</name>
        <dbReference type="ChEBI" id="CHEBI:24875"/>
        <label>1</label>
    </ligand>
</feature>
<feature type="binding site" evidence="12">
    <location>
        <position position="30"/>
    </location>
    <ligand>
        <name>Fe cation</name>
        <dbReference type="ChEBI" id="CHEBI:24875"/>
        <label>1</label>
    </ligand>
</feature>
<keyword evidence="16" id="KW-1185">Reference proteome</keyword>
<evidence type="ECO:0000259" key="14">
    <source>
        <dbReference type="Pfam" id="PF06397"/>
    </source>
</evidence>
<evidence type="ECO:0000313" key="15">
    <source>
        <dbReference type="EMBL" id="AHM56564.1"/>
    </source>
</evidence>
<sequence length="125" mass="13807">MNKLRELYKCNKCGNVVEVVAASGPPIVCCGENMQLLEAGTVDASLEKHVPVVEETEGGVIVKVGSVPHPMEEKHYIMFVEVLTEGQVLRAELKPGDEPSAMFKVDKKDIVEVREYCNLHGLWKA</sequence>
<dbReference type="PANTHER" id="PTHR36541">
    <property type="entry name" value="SUPEROXIDE REDUCTASE-RELATED"/>
    <property type="match status" value="1"/>
</dbReference>
<dbReference type="RefSeq" id="WP_025435554.1">
    <property type="nucleotide sequence ID" value="NZ_CP007452.1"/>
</dbReference>
<dbReference type="InterPro" id="IPR004793">
    <property type="entry name" value="Desulfoferrodoxin_rbo"/>
</dbReference>
<reference evidence="15 16" key="1">
    <citation type="journal article" date="2014" name="Genome Announc.">
        <title>Complete Genome Sequence of Amino Acid-Utilizing Eubacterium acidaminophilum al-2 (DSM 3953).</title>
        <authorList>
            <person name="Poehlein A."/>
            <person name="Andreesen J.R."/>
            <person name="Daniel R."/>
        </authorList>
    </citation>
    <scope>NUCLEOTIDE SEQUENCE [LARGE SCALE GENOMIC DNA]</scope>
    <source>
        <strain evidence="15 16">DSM 3953</strain>
    </source>
</reference>
<comment type="catalytic activity">
    <reaction evidence="11">
        <text>reduced [rubredoxin] + superoxide + 2 H(+) = oxidized [rubredoxin] + H2O2</text>
        <dbReference type="Rhea" id="RHEA:21324"/>
        <dbReference type="Rhea" id="RHEA-COMP:10302"/>
        <dbReference type="Rhea" id="RHEA-COMP:10303"/>
        <dbReference type="ChEBI" id="CHEBI:15378"/>
        <dbReference type="ChEBI" id="CHEBI:16240"/>
        <dbReference type="ChEBI" id="CHEBI:18421"/>
        <dbReference type="ChEBI" id="CHEBI:29033"/>
        <dbReference type="ChEBI" id="CHEBI:29034"/>
        <dbReference type="EC" id="1.15.1.2"/>
    </reaction>
</comment>
<keyword evidence="6 12" id="KW-0479">Metal-binding</keyword>
<dbReference type="HOGENOM" id="CLU_118960_1_0_9"/>
<feature type="binding site" evidence="12">
    <location>
        <position position="10"/>
    </location>
    <ligand>
        <name>Fe cation</name>
        <dbReference type="ChEBI" id="CHEBI:24875"/>
        <label>1</label>
    </ligand>
</feature>
<evidence type="ECO:0000313" key="16">
    <source>
        <dbReference type="Proteomes" id="UP000019591"/>
    </source>
</evidence>
<dbReference type="GO" id="GO:0019430">
    <property type="term" value="P:removal of superoxide radicals"/>
    <property type="evidence" value="ECO:0007669"/>
    <property type="project" value="InterPro"/>
</dbReference>
<name>W8T481_PEPAC</name>
<dbReference type="GO" id="GO:0005506">
    <property type="term" value="F:iron ion binding"/>
    <property type="evidence" value="ECO:0007669"/>
    <property type="project" value="InterPro"/>
</dbReference>
<evidence type="ECO:0000256" key="1">
    <source>
        <dbReference type="ARBA" id="ARBA00001973"/>
    </source>
</evidence>
<dbReference type="STRING" id="1286171.EAL2_c12690"/>
<keyword evidence="8 12" id="KW-0408">Iron</keyword>
<evidence type="ECO:0000256" key="3">
    <source>
        <dbReference type="ARBA" id="ARBA00012679"/>
    </source>
</evidence>
<dbReference type="GO" id="GO:0050605">
    <property type="term" value="F:superoxide reductase activity"/>
    <property type="evidence" value="ECO:0007669"/>
    <property type="project" value="UniProtKB-EC"/>
</dbReference>
<feature type="binding site" evidence="12">
    <location>
        <position position="75"/>
    </location>
    <ligand>
        <name>Fe cation</name>
        <dbReference type="ChEBI" id="CHEBI:24875"/>
        <label>2</label>
        <note>catalytic</note>
    </ligand>
</feature>
<dbReference type="PATRIC" id="fig|1286171.3.peg.1218"/>
<evidence type="ECO:0000256" key="5">
    <source>
        <dbReference type="ARBA" id="ARBA00022448"/>
    </source>
</evidence>
<comment type="function">
    <text evidence="9">Catalyzes the one-electron reduction of superoxide anion radical to hydrogen peroxide at a nonheme ferrous iron center. Plays a fundamental role in case of oxidative stress via its superoxide detoxification activity.</text>
</comment>
<dbReference type="KEGG" id="eac:EAL2_c12690"/>
<dbReference type="AlphaFoldDB" id="W8T481"/>
<feature type="binding site" evidence="12">
    <location>
        <position position="49"/>
    </location>
    <ligand>
        <name>Fe cation</name>
        <dbReference type="ChEBI" id="CHEBI:24875"/>
        <label>2</label>
        <note>catalytic</note>
    </ligand>
</feature>
<protein>
    <recommendedName>
        <fullName evidence="4">Desulfoferrodoxin</fullName>
        <ecNumber evidence="3">1.15.1.2</ecNumber>
    </recommendedName>
    <alternativeName>
        <fullName evidence="10">Superoxide reductase</fullName>
    </alternativeName>
</protein>
<dbReference type="EC" id="1.15.1.2" evidence="3"/>
<dbReference type="InterPro" id="IPR036073">
    <property type="entry name" value="Desulfoferrodoxin_Fe-bd_dom_sf"/>
</dbReference>
<feature type="binding site" evidence="12">
    <location>
        <position position="120"/>
    </location>
    <ligand>
        <name>Fe cation</name>
        <dbReference type="ChEBI" id="CHEBI:24875"/>
        <label>1</label>
    </ligand>
</feature>
<dbReference type="Pfam" id="PF01880">
    <property type="entry name" value="Desulfoferrodox"/>
    <property type="match status" value="1"/>
</dbReference>
<evidence type="ECO:0000256" key="6">
    <source>
        <dbReference type="ARBA" id="ARBA00022723"/>
    </source>
</evidence>
<comment type="cofactor">
    <cofactor evidence="1">
        <name>Cu(2+)</name>
        <dbReference type="ChEBI" id="CHEBI:29036"/>
    </cofactor>
</comment>
<evidence type="ECO:0000256" key="11">
    <source>
        <dbReference type="ARBA" id="ARBA00047448"/>
    </source>
</evidence>
<evidence type="ECO:0000256" key="12">
    <source>
        <dbReference type="PIRSR" id="PIRSR604793-1"/>
    </source>
</evidence>
<evidence type="ECO:0000256" key="8">
    <source>
        <dbReference type="ARBA" id="ARBA00023004"/>
    </source>
</evidence>
<feature type="binding site" evidence="12">
    <location>
        <position position="29"/>
    </location>
    <ligand>
        <name>Fe cation</name>
        <dbReference type="ChEBI" id="CHEBI:24875"/>
        <label>1</label>
    </ligand>
</feature>
<dbReference type="PANTHER" id="PTHR36541:SF1">
    <property type="entry name" value="SUPEROXIDE REDUCTASE-RELATED"/>
    <property type="match status" value="1"/>
</dbReference>
<dbReference type="Proteomes" id="UP000019591">
    <property type="component" value="Chromosome"/>
</dbReference>
<organism evidence="15 16">
    <name type="scientific">Peptoclostridium acidaminophilum DSM 3953</name>
    <dbReference type="NCBI Taxonomy" id="1286171"/>
    <lineage>
        <taxon>Bacteria</taxon>
        <taxon>Bacillati</taxon>
        <taxon>Bacillota</taxon>
        <taxon>Clostridia</taxon>
        <taxon>Peptostreptococcales</taxon>
        <taxon>Peptoclostridiaceae</taxon>
        <taxon>Peptoclostridium</taxon>
    </lineage>
</organism>
<proteinExistence type="inferred from homology"/>
<feature type="domain" description="Desulfoferrodoxin ferrous iron-binding" evidence="13">
    <location>
        <begin position="42"/>
        <end position="124"/>
    </location>
</feature>
<dbReference type="NCBIfam" id="TIGR00319">
    <property type="entry name" value="desulf_FeS4"/>
    <property type="match status" value="1"/>
</dbReference>
<evidence type="ECO:0000256" key="4">
    <source>
        <dbReference type="ARBA" id="ARBA00014839"/>
    </source>
</evidence>
<dbReference type="NCBIfam" id="TIGR00332">
    <property type="entry name" value="neela_ferrous"/>
    <property type="match status" value="1"/>
</dbReference>
<evidence type="ECO:0000256" key="2">
    <source>
        <dbReference type="ARBA" id="ARBA00005941"/>
    </source>
</evidence>
<evidence type="ECO:0000256" key="10">
    <source>
        <dbReference type="ARBA" id="ARBA00031398"/>
    </source>
</evidence>
<feature type="binding site" evidence="12">
    <location>
        <position position="13"/>
    </location>
    <ligand>
        <name>Fe cation</name>
        <dbReference type="ChEBI" id="CHEBI:24875"/>
        <label>1</label>
    </ligand>
</feature>
<comment type="cofactor">
    <cofactor evidence="12">
        <name>Fe(2+)</name>
        <dbReference type="ChEBI" id="CHEBI:29033"/>
    </cofactor>
    <text evidence="12">Binds 1 Fe(2+) ion per subunit. The iron ion 2 is coordinated via four histidines and one cysteine residue.</text>
</comment>
<dbReference type="eggNOG" id="COG2033">
    <property type="taxonomic scope" value="Bacteria"/>
</dbReference>